<feature type="coiled-coil region" evidence="6">
    <location>
        <begin position="644"/>
        <end position="671"/>
    </location>
</feature>
<dbReference type="EMBL" id="BNAO01000004">
    <property type="protein sequence ID" value="GHG70565.1"/>
    <property type="molecule type" value="Genomic_DNA"/>
</dbReference>
<dbReference type="InterPro" id="IPR001610">
    <property type="entry name" value="PAC"/>
</dbReference>
<reference evidence="11" key="1">
    <citation type="journal article" date="2019" name="Int. J. Syst. Evol. Microbiol.">
        <title>The Global Catalogue of Microorganisms (GCM) 10K type strain sequencing project: providing services to taxonomists for standard genome sequencing and annotation.</title>
        <authorList>
            <consortium name="The Broad Institute Genomics Platform"/>
            <consortium name="The Broad Institute Genome Sequencing Center for Infectious Disease"/>
            <person name="Wu L."/>
            <person name="Ma J."/>
        </authorList>
    </citation>
    <scope>NUCLEOTIDE SEQUENCE [LARGE SCALE GENOMIC DNA]</scope>
    <source>
        <strain evidence="11">CGMCC 1.7003</strain>
    </source>
</reference>
<evidence type="ECO:0000256" key="5">
    <source>
        <dbReference type="ARBA" id="ARBA00022777"/>
    </source>
</evidence>
<comment type="catalytic activity">
    <reaction evidence="1">
        <text>ATP + protein L-histidine = ADP + protein N-phospho-L-histidine.</text>
        <dbReference type="EC" id="2.7.13.3"/>
    </reaction>
</comment>
<dbReference type="Gene3D" id="1.10.287.130">
    <property type="match status" value="1"/>
</dbReference>
<dbReference type="PROSITE" id="PS50113">
    <property type="entry name" value="PAC"/>
    <property type="match status" value="3"/>
</dbReference>
<accession>A0ABQ3KZ10</accession>
<gene>
    <name evidence="10" type="ORF">GCM10010919_21390</name>
</gene>
<dbReference type="Pfam" id="PF02518">
    <property type="entry name" value="HATPase_c"/>
    <property type="match status" value="1"/>
</dbReference>
<keyword evidence="6" id="KW-0175">Coiled coil</keyword>
<dbReference type="SUPFAM" id="SSF55874">
    <property type="entry name" value="ATPase domain of HSP90 chaperone/DNA topoisomerase II/histidine kinase"/>
    <property type="match status" value="1"/>
</dbReference>
<dbReference type="SUPFAM" id="SSF48452">
    <property type="entry name" value="TPR-like"/>
    <property type="match status" value="2"/>
</dbReference>
<evidence type="ECO:0000259" key="8">
    <source>
        <dbReference type="PROSITE" id="PS50112"/>
    </source>
</evidence>
<dbReference type="CDD" id="cd00075">
    <property type="entry name" value="HATPase"/>
    <property type="match status" value="1"/>
</dbReference>
<evidence type="ECO:0000259" key="9">
    <source>
        <dbReference type="PROSITE" id="PS50113"/>
    </source>
</evidence>
<dbReference type="InterPro" id="IPR011990">
    <property type="entry name" value="TPR-like_helical_dom_sf"/>
</dbReference>
<dbReference type="CDD" id="cd00082">
    <property type="entry name" value="HisKA"/>
    <property type="match status" value="1"/>
</dbReference>
<keyword evidence="5" id="KW-0418">Kinase</keyword>
<feature type="domain" description="PAS" evidence="8">
    <location>
        <begin position="532"/>
        <end position="603"/>
    </location>
</feature>
<dbReference type="SMART" id="SM00028">
    <property type="entry name" value="TPR"/>
    <property type="match status" value="5"/>
</dbReference>
<evidence type="ECO:0000313" key="10">
    <source>
        <dbReference type="EMBL" id="GHG70565.1"/>
    </source>
</evidence>
<feature type="domain" description="PAC" evidence="9">
    <location>
        <begin position="610"/>
        <end position="660"/>
    </location>
</feature>
<evidence type="ECO:0000256" key="1">
    <source>
        <dbReference type="ARBA" id="ARBA00000085"/>
    </source>
</evidence>
<dbReference type="Pfam" id="PF00989">
    <property type="entry name" value="PAS"/>
    <property type="match status" value="1"/>
</dbReference>
<dbReference type="InterPro" id="IPR036890">
    <property type="entry name" value="HATPase_C_sf"/>
</dbReference>
<dbReference type="NCBIfam" id="TIGR00229">
    <property type="entry name" value="sensory_box"/>
    <property type="match status" value="3"/>
</dbReference>
<dbReference type="SMART" id="SM00091">
    <property type="entry name" value="PAS"/>
    <property type="match status" value="3"/>
</dbReference>
<dbReference type="SUPFAM" id="SSF47384">
    <property type="entry name" value="Homodimeric domain of signal transducing histidine kinase"/>
    <property type="match status" value="1"/>
</dbReference>
<organism evidence="10 11">
    <name type="scientific">Alishewanella longhuensis</name>
    <dbReference type="NCBI Taxonomy" id="1091037"/>
    <lineage>
        <taxon>Bacteria</taxon>
        <taxon>Pseudomonadati</taxon>
        <taxon>Pseudomonadota</taxon>
        <taxon>Gammaproteobacteria</taxon>
        <taxon>Alteromonadales</taxon>
        <taxon>Alteromonadaceae</taxon>
        <taxon>Alishewanella</taxon>
    </lineage>
</organism>
<evidence type="ECO:0000256" key="4">
    <source>
        <dbReference type="ARBA" id="ARBA00022679"/>
    </source>
</evidence>
<dbReference type="InterPro" id="IPR003661">
    <property type="entry name" value="HisK_dim/P_dom"/>
</dbReference>
<evidence type="ECO:0000256" key="6">
    <source>
        <dbReference type="SAM" id="Coils"/>
    </source>
</evidence>
<dbReference type="RefSeq" id="WP_189432985.1">
    <property type="nucleotide sequence ID" value="NZ_BNAO01000004.1"/>
</dbReference>
<dbReference type="InterPro" id="IPR036097">
    <property type="entry name" value="HisK_dim/P_sf"/>
</dbReference>
<comment type="caution">
    <text evidence="10">The sequence shown here is derived from an EMBL/GenBank/DDBJ whole genome shotgun (WGS) entry which is preliminary data.</text>
</comment>
<sequence>MKQLEQQLQLIAPFVADEQIEQWQQTLSKQIPPEQQLLLHISLAWHLRQRDAIQALQHINHARQSLTAYPLTERLQLLVLGRLDLVQAEVSRLLANLSQAQTAITSALANFSLLDDALALADAHWIHAWILYDIGDIAKRDKALELAIELAIAAGDQERTQLANAGLARASAFKDLTMVEQRWGQHFSADLADASAGLATWIHDFYYVVASKRQEIGLAIQHGSKMFLAALASGQYERAITAASNIGFDLARIHDLPAALEWSEKALQLARKMAWPLTIGLCLTEMAEILRKMRRTGAARSLLTEALQIMEPHADSRDMALAQHYLGDVELNGGNFAAALHSFSALLAKAEVLGHADLQSIACRGCAEALLGAGEPKKAQLFAEKALLLAKQQLDGYNTVEALRVLARIHEDPELSASSGLSSLDYLEQAVKAGEQIAGFCPQPELLEALAKKYALNQQYQQAYQATLKAIAAYQKNYDRRTQEQATALQIRYEHDKAHQENQYHRKLAAAEKERSESLEAINSSLEQLLVREKQLQRLLEASLDAIVTMDSDGRVVRWSAAAERMFGWQSEEIIGQRLSDHLIPHRYREAHESGMRRFIRTREARILGKTMELSALHRDGHELPVELSLWHVETETGILFGALLRDISARKEAERQLREQEEKYRSVVENGSEGILVVAGGRLVYCNPFMQRTTGRSLESMLGKPFTTFIHPDDIGRVVENYQRRLRGEEVEQHYEFRILTVDGAEVWVELSAVAIQWEGQPATLSFLNDVTQRRKLQEQLLAKTREQEIILQSTVIGIALFQSQQLQWANSRLETMLGYTHGGLQGRSIGVLFKAERDWSEFLPAVMSTLDNTGAYTGELELLRADGQPIWLQLHGTRLPPSDDAPVSLWTFIDITERKRAETELLNALAREREFGQLKSRFVSMTSHEFRTPLTGIQSSVDLLADYGDRLDADEKREIFQQIHDSVGRMTRMLDNILVIGRGEAQKLRFTPKPTDVFALCRQLLNEVTQSRPAEGRRAEIVMDIDGVEGEWQLDENLLRHSLGNLLSNALKYSPEGGDVCFRVCGEEGMLRFEVTDQGIGIPEIDQQRLFESFHRASNVGNIAGTGLGLAIVKQSTELHGGKVTVHSTVGAGTTFTVFIPSNRLHQ</sequence>
<evidence type="ECO:0000256" key="2">
    <source>
        <dbReference type="ARBA" id="ARBA00012438"/>
    </source>
</evidence>
<dbReference type="CDD" id="cd00130">
    <property type="entry name" value="PAS"/>
    <property type="match status" value="3"/>
</dbReference>
<dbReference type="PANTHER" id="PTHR43304:SF1">
    <property type="entry name" value="PAC DOMAIN-CONTAINING PROTEIN"/>
    <property type="match status" value="1"/>
</dbReference>
<dbReference type="PROSITE" id="PS50112">
    <property type="entry name" value="PAS"/>
    <property type="match status" value="2"/>
</dbReference>
<dbReference type="InterPro" id="IPR000700">
    <property type="entry name" value="PAS-assoc_C"/>
</dbReference>
<dbReference type="InterPro" id="IPR005467">
    <property type="entry name" value="His_kinase_dom"/>
</dbReference>
<feature type="domain" description="PAC" evidence="9">
    <location>
        <begin position="858"/>
        <end position="909"/>
    </location>
</feature>
<dbReference type="InterPro" id="IPR052162">
    <property type="entry name" value="Sensor_kinase/Photoreceptor"/>
</dbReference>
<dbReference type="SMART" id="SM00388">
    <property type="entry name" value="HisKA"/>
    <property type="match status" value="1"/>
</dbReference>
<dbReference type="PROSITE" id="PS50109">
    <property type="entry name" value="HIS_KIN"/>
    <property type="match status" value="1"/>
</dbReference>
<dbReference type="EC" id="2.7.13.3" evidence="2"/>
<evidence type="ECO:0000256" key="3">
    <source>
        <dbReference type="ARBA" id="ARBA00022553"/>
    </source>
</evidence>
<dbReference type="SUPFAM" id="SSF55785">
    <property type="entry name" value="PYP-like sensor domain (PAS domain)"/>
    <property type="match status" value="3"/>
</dbReference>
<dbReference type="SMART" id="SM00387">
    <property type="entry name" value="HATPase_c"/>
    <property type="match status" value="1"/>
</dbReference>
<feature type="domain" description="PAC" evidence="9">
    <location>
        <begin position="734"/>
        <end position="784"/>
    </location>
</feature>
<evidence type="ECO:0000313" key="11">
    <source>
        <dbReference type="Proteomes" id="UP000659697"/>
    </source>
</evidence>
<dbReference type="InterPro" id="IPR013655">
    <property type="entry name" value="PAS_fold_3"/>
</dbReference>
<dbReference type="InterPro" id="IPR004358">
    <property type="entry name" value="Sig_transdc_His_kin-like_C"/>
</dbReference>
<dbReference type="Pfam" id="PF13426">
    <property type="entry name" value="PAS_9"/>
    <property type="match status" value="1"/>
</dbReference>
<name>A0ABQ3KZ10_9ALTE</name>
<feature type="domain" description="Histidine kinase" evidence="7">
    <location>
        <begin position="927"/>
        <end position="1146"/>
    </location>
</feature>
<dbReference type="InterPro" id="IPR019734">
    <property type="entry name" value="TPR_rpt"/>
</dbReference>
<keyword evidence="4" id="KW-0808">Transferase</keyword>
<dbReference type="InterPro" id="IPR035965">
    <property type="entry name" value="PAS-like_dom_sf"/>
</dbReference>
<dbReference type="Pfam" id="PF08447">
    <property type="entry name" value="PAS_3"/>
    <property type="match status" value="1"/>
</dbReference>
<dbReference type="InterPro" id="IPR003594">
    <property type="entry name" value="HATPase_dom"/>
</dbReference>
<dbReference type="Proteomes" id="UP000659697">
    <property type="component" value="Unassembled WGS sequence"/>
</dbReference>
<protein>
    <recommendedName>
        <fullName evidence="2">histidine kinase</fullName>
        <ecNumber evidence="2">2.7.13.3</ecNumber>
    </recommendedName>
</protein>
<keyword evidence="3" id="KW-0597">Phosphoprotein</keyword>
<evidence type="ECO:0000259" key="7">
    <source>
        <dbReference type="PROSITE" id="PS50109"/>
    </source>
</evidence>
<dbReference type="InterPro" id="IPR013767">
    <property type="entry name" value="PAS_fold"/>
</dbReference>
<dbReference type="PRINTS" id="PR00344">
    <property type="entry name" value="BCTRLSENSOR"/>
</dbReference>
<dbReference type="Gene3D" id="1.25.40.10">
    <property type="entry name" value="Tetratricopeptide repeat domain"/>
    <property type="match status" value="1"/>
</dbReference>
<dbReference type="SMART" id="SM00086">
    <property type="entry name" value="PAC"/>
    <property type="match status" value="3"/>
</dbReference>
<dbReference type="PANTHER" id="PTHR43304">
    <property type="entry name" value="PHYTOCHROME-LIKE PROTEIN CPH1"/>
    <property type="match status" value="1"/>
</dbReference>
<proteinExistence type="predicted"/>
<dbReference type="InterPro" id="IPR000014">
    <property type="entry name" value="PAS"/>
</dbReference>
<dbReference type="Gene3D" id="3.30.450.20">
    <property type="entry name" value="PAS domain"/>
    <property type="match status" value="3"/>
</dbReference>
<dbReference type="Gene3D" id="3.30.565.10">
    <property type="entry name" value="Histidine kinase-like ATPase, C-terminal domain"/>
    <property type="match status" value="1"/>
</dbReference>
<feature type="domain" description="PAS" evidence="8">
    <location>
        <begin position="661"/>
        <end position="730"/>
    </location>
</feature>
<dbReference type="Pfam" id="PF00512">
    <property type="entry name" value="HisKA"/>
    <property type="match status" value="1"/>
</dbReference>
<keyword evidence="11" id="KW-1185">Reference proteome</keyword>